<gene>
    <name evidence="2" type="ORF">LSG31_07085</name>
</gene>
<dbReference type="Proteomes" id="UP000830167">
    <property type="component" value="Chromosome"/>
</dbReference>
<dbReference type="InterPro" id="IPR013154">
    <property type="entry name" value="ADH-like_N"/>
</dbReference>
<dbReference type="InterPro" id="IPR013149">
    <property type="entry name" value="ADH-like_C"/>
</dbReference>
<organism evidence="2 3">
    <name type="scientific">Fodinisporobacter ferrooxydans</name>
    <dbReference type="NCBI Taxonomy" id="2901836"/>
    <lineage>
        <taxon>Bacteria</taxon>
        <taxon>Bacillati</taxon>
        <taxon>Bacillota</taxon>
        <taxon>Bacilli</taxon>
        <taxon>Bacillales</taxon>
        <taxon>Alicyclobacillaceae</taxon>
        <taxon>Fodinisporobacter</taxon>
    </lineage>
</organism>
<dbReference type="PANTHER" id="PTHR45033:SF3">
    <property type="entry name" value="DEHYDROGENASE, PUTATIVE (AFU_ORTHOLOGUE AFUA_2G13270)-RELATED"/>
    <property type="match status" value="1"/>
</dbReference>
<name>A0ABY4CND0_9BACL</name>
<keyword evidence="3" id="KW-1185">Reference proteome</keyword>
<dbReference type="SUPFAM" id="SSF51735">
    <property type="entry name" value="NAD(P)-binding Rossmann-fold domains"/>
    <property type="match status" value="1"/>
</dbReference>
<feature type="domain" description="Enoyl reductase (ER)" evidence="1">
    <location>
        <begin position="10"/>
        <end position="327"/>
    </location>
</feature>
<dbReference type="InterPro" id="IPR036291">
    <property type="entry name" value="NAD(P)-bd_dom_sf"/>
</dbReference>
<dbReference type="SMART" id="SM00829">
    <property type="entry name" value="PKS_ER"/>
    <property type="match status" value="1"/>
</dbReference>
<dbReference type="RefSeq" id="WP_347438675.1">
    <property type="nucleotide sequence ID" value="NZ_CP089291.1"/>
</dbReference>
<dbReference type="SUPFAM" id="SSF50129">
    <property type="entry name" value="GroES-like"/>
    <property type="match status" value="1"/>
</dbReference>
<dbReference type="InterPro" id="IPR020843">
    <property type="entry name" value="ER"/>
</dbReference>
<evidence type="ECO:0000259" key="1">
    <source>
        <dbReference type="SMART" id="SM00829"/>
    </source>
</evidence>
<evidence type="ECO:0000313" key="2">
    <source>
        <dbReference type="EMBL" id="UOF91993.1"/>
    </source>
</evidence>
<dbReference type="InterPro" id="IPR011032">
    <property type="entry name" value="GroES-like_sf"/>
</dbReference>
<sequence length="334" mass="36253">MKALVHADHAGFEGLSYREMADIQPRAGEVRVKLKTAGLNHRDLFVLNRHTPSDPPLIIGSDGAGVIDAIGEGVGNVQIGEEVMINPSLGWQEISAAPPQGFEILGLPDHGTFAEYIVISADNVVPKPSYLTWEEAGVVSLAALTAYRALFTRGRLQPGMTVLIPGIGSGVATFLLQFAKAVQATVHVTSRSEDKCKRALELGADKAIDSNGNWNTALGGEKADLVIESVGAATFHKSLDQLRPGGTIVTFGASAGDEIQIDIRKFFYGQYNLLGTTMGSGEEYKKMLQLMQTHQIRPILDQMYPLHQFEQAFKRMKEANQFGKIGFFIEGIEL</sequence>
<dbReference type="Pfam" id="PF08240">
    <property type="entry name" value="ADH_N"/>
    <property type="match status" value="1"/>
</dbReference>
<accession>A0ABY4CND0</accession>
<dbReference type="Pfam" id="PF00107">
    <property type="entry name" value="ADH_zinc_N"/>
    <property type="match status" value="1"/>
</dbReference>
<dbReference type="PANTHER" id="PTHR45033">
    <property type="match status" value="1"/>
</dbReference>
<protein>
    <submittedName>
        <fullName evidence="2">Zinc-binding dehydrogenase</fullName>
    </submittedName>
</protein>
<evidence type="ECO:0000313" key="3">
    <source>
        <dbReference type="Proteomes" id="UP000830167"/>
    </source>
</evidence>
<dbReference type="Gene3D" id="3.90.180.10">
    <property type="entry name" value="Medium-chain alcohol dehydrogenases, catalytic domain"/>
    <property type="match status" value="1"/>
</dbReference>
<dbReference type="InterPro" id="IPR052711">
    <property type="entry name" value="Zinc_ADH-like"/>
</dbReference>
<proteinExistence type="predicted"/>
<dbReference type="EMBL" id="CP089291">
    <property type="protein sequence ID" value="UOF91993.1"/>
    <property type="molecule type" value="Genomic_DNA"/>
</dbReference>
<dbReference type="Gene3D" id="3.40.50.720">
    <property type="entry name" value="NAD(P)-binding Rossmann-like Domain"/>
    <property type="match status" value="1"/>
</dbReference>
<reference evidence="2" key="1">
    <citation type="submission" date="2021-12" db="EMBL/GenBank/DDBJ databases">
        <title>Alicyclobacillaceae gen. nov., sp. nov., isolated from chalcocite enrichment system.</title>
        <authorList>
            <person name="Jiang Z."/>
        </authorList>
    </citation>
    <scope>NUCLEOTIDE SEQUENCE</scope>
    <source>
        <strain evidence="2">MYW30-H2</strain>
    </source>
</reference>